<reference evidence="6 7" key="1">
    <citation type="submission" date="2018-08" db="EMBL/GenBank/DDBJ databases">
        <title>Aphanomyces genome sequencing and annotation.</title>
        <authorList>
            <person name="Minardi D."/>
            <person name="Oidtmann B."/>
            <person name="Van Der Giezen M."/>
            <person name="Studholme D.J."/>
        </authorList>
    </citation>
    <scope>NUCLEOTIDE SEQUENCE [LARGE SCALE GENOMIC DNA]</scope>
    <source>
        <strain evidence="5 8">197901</strain>
        <strain evidence="4 9">D2</strain>
        <strain evidence="2 6">Kv</strain>
        <strain evidence="3 7">SA</strain>
    </source>
</reference>
<evidence type="ECO:0000313" key="7">
    <source>
        <dbReference type="Proteomes" id="UP000265716"/>
    </source>
</evidence>
<organism evidence="2 6">
    <name type="scientific">Aphanomyces astaci</name>
    <name type="common">Crayfish plague agent</name>
    <dbReference type="NCBI Taxonomy" id="112090"/>
    <lineage>
        <taxon>Eukaryota</taxon>
        <taxon>Sar</taxon>
        <taxon>Stramenopiles</taxon>
        <taxon>Oomycota</taxon>
        <taxon>Saprolegniomycetes</taxon>
        <taxon>Saprolegniales</taxon>
        <taxon>Verrucalvaceae</taxon>
        <taxon>Aphanomyces</taxon>
    </lineage>
</organism>
<dbReference type="Proteomes" id="UP000265427">
    <property type="component" value="Unassembled WGS sequence"/>
</dbReference>
<evidence type="ECO:0000313" key="2">
    <source>
        <dbReference type="EMBL" id="RHX98022.1"/>
    </source>
</evidence>
<evidence type="ECO:0000313" key="3">
    <source>
        <dbReference type="EMBL" id="RHY43867.1"/>
    </source>
</evidence>
<dbReference type="EMBL" id="QUTD01005160">
    <property type="protein sequence ID" value="RHY63713.1"/>
    <property type="molecule type" value="Genomic_DNA"/>
</dbReference>
<comment type="caution">
    <text evidence="2">The sequence shown here is derived from an EMBL/GenBank/DDBJ whole genome shotgun (WGS) entry which is preliminary data.</text>
</comment>
<evidence type="ECO:0000313" key="5">
    <source>
        <dbReference type="EMBL" id="RHZ08137.1"/>
    </source>
</evidence>
<proteinExistence type="predicted"/>
<evidence type="ECO:0000313" key="4">
    <source>
        <dbReference type="EMBL" id="RHY63713.1"/>
    </source>
</evidence>
<dbReference type="EMBL" id="QUTE01012070">
    <property type="protein sequence ID" value="RHZ08137.1"/>
    <property type="molecule type" value="Genomic_DNA"/>
</dbReference>
<sequence length="356" mass="39001">MNISIPNTKFSHSDYESKMMEAQSLFRRVVKAELQLLLDQSIPRDLAVKNLLQRIVKSATDPSESEVRKVMYQFQINRDDAVRALIVKQELGRLKQRGLNSFAAINELTLKMQLLLPLSPMSNRDTDDEAPEHVVPSIQDAATATPSSTAIDAANPSVLSDAPHHPTTTDTSPIKPKRKRKAMDLLTSPSHGPDTSAASSSQEEPRVPSPPPVLAELDDVNAAALSKEVSLCQRIGNCSISSSPVATPDASSQSLVSVPKSSRKRRKVEGGDKASVMGDKSRYGTKKKLHLDVDHKFKAQFHDNFVKLTSNPPNKSSKRAWAKSSSSSDATTIENDSIMDDAATTPRYNPKKHRTD</sequence>
<protein>
    <submittedName>
        <fullName evidence="2">Uncharacterized protein</fullName>
    </submittedName>
</protein>
<evidence type="ECO:0000256" key="1">
    <source>
        <dbReference type="SAM" id="MobiDB-lite"/>
    </source>
</evidence>
<accession>A0A396ZQH6</accession>
<dbReference type="VEuPathDB" id="FungiDB:H257_00528"/>
<evidence type="ECO:0000313" key="9">
    <source>
        <dbReference type="Proteomes" id="UP000266643"/>
    </source>
</evidence>
<gene>
    <name evidence="4" type="ORF">DYB30_000110</name>
    <name evidence="5" type="ORF">DYB31_009520</name>
    <name evidence="2" type="ORF">DYB36_009192</name>
    <name evidence="3" type="ORF">DYB38_003606</name>
</gene>
<name>A0A396ZQH6_APHAT</name>
<evidence type="ECO:0000313" key="6">
    <source>
        <dbReference type="Proteomes" id="UP000265427"/>
    </source>
</evidence>
<feature type="compositionally biased region" description="Low complexity" evidence="1">
    <location>
        <begin position="251"/>
        <end position="260"/>
    </location>
</feature>
<feature type="region of interest" description="Disordered" evidence="1">
    <location>
        <begin position="306"/>
        <end position="356"/>
    </location>
</feature>
<feature type="region of interest" description="Disordered" evidence="1">
    <location>
        <begin position="241"/>
        <end position="279"/>
    </location>
</feature>
<dbReference type="Proteomes" id="UP000265716">
    <property type="component" value="Unassembled WGS sequence"/>
</dbReference>
<dbReference type="EMBL" id="QUSZ01010537">
    <property type="protein sequence ID" value="RHX98022.1"/>
    <property type="molecule type" value="Genomic_DNA"/>
</dbReference>
<dbReference type="Proteomes" id="UP000266643">
    <property type="component" value="Unassembled WGS sequence"/>
</dbReference>
<dbReference type="EMBL" id="QUTC01008441">
    <property type="protein sequence ID" value="RHY43867.1"/>
    <property type="molecule type" value="Genomic_DNA"/>
</dbReference>
<evidence type="ECO:0000313" key="8">
    <source>
        <dbReference type="Proteomes" id="UP000266196"/>
    </source>
</evidence>
<dbReference type="Proteomes" id="UP000266196">
    <property type="component" value="Unassembled WGS sequence"/>
</dbReference>
<dbReference type="AlphaFoldDB" id="A0A396ZQH6"/>
<feature type="region of interest" description="Disordered" evidence="1">
    <location>
        <begin position="153"/>
        <end position="214"/>
    </location>
</feature>